<dbReference type="InterPro" id="IPR036097">
    <property type="entry name" value="HisK_dim/P_sf"/>
</dbReference>
<dbReference type="EC" id="2.7.13.3" evidence="2"/>
<dbReference type="AlphaFoldDB" id="A0A0M3QFI1"/>
<evidence type="ECO:0000313" key="8">
    <source>
        <dbReference type="EMBL" id="ALC16269.1"/>
    </source>
</evidence>
<dbReference type="PANTHER" id="PTHR43711:SF1">
    <property type="entry name" value="HISTIDINE KINASE 1"/>
    <property type="match status" value="1"/>
</dbReference>
<evidence type="ECO:0000256" key="3">
    <source>
        <dbReference type="ARBA" id="ARBA00022553"/>
    </source>
</evidence>
<keyword evidence="3" id="KW-0597">Phosphoprotein</keyword>
<dbReference type="InterPro" id="IPR005467">
    <property type="entry name" value="His_kinase_dom"/>
</dbReference>
<proteinExistence type="predicted"/>
<dbReference type="Pfam" id="PF02518">
    <property type="entry name" value="HATPase_c"/>
    <property type="match status" value="1"/>
</dbReference>
<dbReference type="InterPro" id="IPR003661">
    <property type="entry name" value="HisK_dim/P_dom"/>
</dbReference>
<evidence type="ECO:0000256" key="6">
    <source>
        <dbReference type="ARBA" id="ARBA00023012"/>
    </source>
</evidence>
<evidence type="ECO:0000256" key="1">
    <source>
        <dbReference type="ARBA" id="ARBA00000085"/>
    </source>
</evidence>
<dbReference type="Gene3D" id="1.10.287.130">
    <property type="match status" value="1"/>
</dbReference>
<organism evidence="8 9">
    <name type="scientific">Desulfuromonas soudanensis</name>
    <dbReference type="NCBI Taxonomy" id="1603606"/>
    <lineage>
        <taxon>Bacteria</taxon>
        <taxon>Pseudomonadati</taxon>
        <taxon>Thermodesulfobacteriota</taxon>
        <taxon>Desulfuromonadia</taxon>
        <taxon>Desulfuromonadales</taxon>
        <taxon>Desulfuromonadaceae</taxon>
        <taxon>Desulfuromonas</taxon>
    </lineage>
</organism>
<dbReference type="KEGG" id="des:DSOUD_1490"/>
<dbReference type="CDD" id="cd00082">
    <property type="entry name" value="HisKA"/>
    <property type="match status" value="1"/>
</dbReference>
<dbReference type="InterPro" id="IPR050736">
    <property type="entry name" value="Sensor_HK_Regulatory"/>
</dbReference>
<dbReference type="Pfam" id="PF00512">
    <property type="entry name" value="HisKA"/>
    <property type="match status" value="1"/>
</dbReference>
<dbReference type="SMART" id="SM00388">
    <property type="entry name" value="HisKA"/>
    <property type="match status" value="1"/>
</dbReference>
<protein>
    <recommendedName>
        <fullName evidence="2">histidine kinase</fullName>
        <ecNumber evidence="2">2.7.13.3</ecNumber>
    </recommendedName>
</protein>
<dbReference type="Proteomes" id="UP000057158">
    <property type="component" value="Chromosome"/>
</dbReference>
<evidence type="ECO:0000259" key="7">
    <source>
        <dbReference type="PROSITE" id="PS50109"/>
    </source>
</evidence>
<dbReference type="PATRIC" id="fig|1603606.3.peg.1623"/>
<gene>
    <name evidence="8" type="ORF">DSOUD_1490</name>
</gene>
<dbReference type="FunFam" id="3.30.565.10:FF:000006">
    <property type="entry name" value="Sensor histidine kinase WalK"/>
    <property type="match status" value="1"/>
</dbReference>
<dbReference type="PROSITE" id="PS50109">
    <property type="entry name" value="HIS_KIN"/>
    <property type="match status" value="1"/>
</dbReference>
<evidence type="ECO:0000256" key="2">
    <source>
        <dbReference type="ARBA" id="ARBA00012438"/>
    </source>
</evidence>
<dbReference type="STRING" id="1603606.DSOUD_1490"/>
<sequence length="292" mass="32374">MQKLTDDELILELKARFEFQRKALNDLTGLTRQLETTNRKLQESEALKSHFLANIRNEINNPLTSIIGLSGQLMEDDRAPENVAMVSRMIYCEAFNLDFQLQNILMAAELEAGESRPSFNRVDVVGVLGRILDLLGHKIGEKGVTVRREAPETLLFTTDPQNFHLMLINLLANAIEFSPVGGEIEVSLRVDAGGLEVSVRDQGPGVDPKHRERIFDRFRQVDESSTKMHPGHGLGLSIVKALAELFGGCVLLGDADGGGTLFRFTLPEPAVPVSDVLSQEGNLFFFDQPETF</sequence>
<name>A0A0M3QFI1_9BACT</name>
<keyword evidence="9" id="KW-1185">Reference proteome</keyword>
<feature type="domain" description="Histidine kinase" evidence="7">
    <location>
        <begin position="54"/>
        <end position="270"/>
    </location>
</feature>
<accession>A0A0M3QFI1</accession>
<keyword evidence="6" id="KW-0902">Two-component regulatory system</keyword>
<dbReference type="CDD" id="cd00075">
    <property type="entry name" value="HATPase"/>
    <property type="match status" value="1"/>
</dbReference>
<comment type="catalytic activity">
    <reaction evidence="1">
        <text>ATP + protein L-histidine = ADP + protein N-phospho-L-histidine.</text>
        <dbReference type="EC" id="2.7.13.3"/>
    </reaction>
</comment>
<dbReference type="InterPro" id="IPR036890">
    <property type="entry name" value="HATPase_C_sf"/>
</dbReference>
<evidence type="ECO:0000256" key="4">
    <source>
        <dbReference type="ARBA" id="ARBA00022679"/>
    </source>
</evidence>
<evidence type="ECO:0000256" key="5">
    <source>
        <dbReference type="ARBA" id="ARBA00022777"/>
    </source>
</evidence>
<dbReference type="InterPro" id="IPR003594">
    <property type="entry name" value="HATPase_dom"/>
</dbReference>
<dbReference type="SUPFAM" id="SSF47384">
    <property type="entry name" value="Homodimeric domain of signal transducing histidine kinase"/>
    <property type="match status" value="1"/>
</dbReference>
<dbReference type="RefSeq" id="WP_198300381.1">
    <property type="nucleotide sequence ID" value="NZ_CP010802.1"/>
</dbReference>
<dbReference type="GO" id="GO:0000155">
    <property type="term" value="F:phosphorelay sensor kinase activity"/>
    <property type="evidence" value="ECO:0007669"/>
    <property type="project" value="InterPro"/>
</dbReference>
<reference evidence="8 9" key="1">
    <citation type="submission" date="2015-07" db="EMBL/GenBank/DDBJ databases">
        <title>Isolation and Genomic Characterization of a Novel Halophilic Metal-Reducing Deltaproteobacterium from the Deep Subsurface.</title>
        <authorList>
            <person name="Badalamenti J.P."/>
            <person name="Summers Z.M."/>
            <person name="Gralnick J.A."/>
            <person name="Bond D.R."/>
        </authorList>
    </citation>
    <scope>NUCLEOTIDE SEQUENCE [LARGE SCALE GENOMIC DNA]</scope>
    <source>
        <strain evidence="8 9">WTL</strain>
    </source>
</reference>
<dbReference type="EMBL" id="CP010802">
    <property type="protein sequence ID" value="ALC16269.1"/>
    <property type="molecule type" value="Genomic_DNA"/>
</dbReference>
<dbReference type="SUPFAM" id="SSF55874">
    <property type="entry name" value="ATPase domain of HSP90 chaperone/DNA topoisomerase II/histidine kinase"/>
    <property type="match status" value="1"/>
</dbReference>
<dbReference type="SMART" id="SM00387">
    <property type="entry name" value="HATPase_c"/>
    <property type="match status" value="1"/>
</dbReference>
<dbReference type="PRINTS" id="PR00344">
    <property type="entry name" value="BCTRLSENSOR"/>
</dbReference>
<dbReference type="PANTHER" id="PTHR43711">
    <property type="entry name" value="TWO-COMPONENT HISTIDINE KINASE"/>
    <property type="match status" value="1"/>
</dbReference>
<dbReference type="Gene3D" id="3.30.565.10">
    <property type="entry name" value="Histidine kinase-like ATPase, C-terminal domain"/>
    <property type="match status" value="1"/>
</dbReference>
<keyword evidence="4" id="KW-0808">Transferase</keyword>
<dbReference type="InterPro" id="IPR004358">
    <property type="entry name" value="Sig_transdc_His_kin-like_C"/>
</dbReference>
<keyword evidence="5 8" id="KW-0418">Kinase</keyword>
<evidence type="ECO:0000313" key="9">
    <source>
        <dbReference type="Proteomes" id="UP000057158"/>
    </source>
</evidence>